<protein>
    <submittedName>
        <fullName evidence="4">Predicted hydrolase/acyltransferase (Alpha/beta hydrolase superfamily)</fullName>
    </submittedName>
</protein>
<dbReference type="Gene3D" id="3.40.50.1820">
    <property type="entry name" value="alpha/beta hydrolase"/>
    <property type="match status" value="1"/>
</dbReference>
<dbReference type="InterPro" id="IPR029058">
    <property type="entry name" value="AB_hydrolase_fold"/>
</dbReference>
<evidence type="ECO:0000259" key="3">
    <source>
        <dbReference type="Pfam" id="PF00561"/>
    </source>
</evidence>
<name>A0A0F7SMR0_PHARH</name>
<keyword evidence="4" id="KW-0808">Transferase</keyword>
<dbReference type="PANTHER" id="PTHR42886:SF29">
    <property type="entry name" value="PUMMELIG, ISOFORM A"/>
    <property type="match status" value="1"/>
</dbReference>
<keyword evidence="4" id="KW-0012">Acyltransferase</keyword>
<evidence type="ECO:0000313" key="4">
    <source>
        <dbReference type="EMBL" id="CED83352.1"/>
    </source>
</evidence>
<feature type="compositionally biased region" description="Low complexity" evidence="2">
    <location>
        <begin position="21"/>
        <end position="48"/>
    </location>
</feature>
<evidence type="ECO:0000256" key="2">
    <source>
        <dbReference type="SAM" id="MobiDB-lite"/>
    </source>
</evidence>
<comment type="similarity">
    <text evidence="1">Belongs to the peptidase S33 family. ABHD4/ABHD5 subfamily.</text>
</comment>
<evidence type="ECO:0000256" key="1">
    <source>
        <dbReference type="ARBA" id="ARBA00038097"/>
    </source>
</evidence>
<keyword evidence="4" id="KW-0378">Hydrolase</keyword>
<dbReference type="GO" id="GO:0005743">
    <property type="term" value="C:mitochondrial inner membrane"/>
    <property type="evidence" value="ECO:0007669"/>
    <property type="project" value="TreeGrafter"/>
</dbReference>
<feature type="region of interest" description="Disordered" evidence="2">
    <location>
        <begin position="321"/>
        <end position="345"/>
    </location>
</feature>
<feature type="compositionally biased region" description="Basic and acidic residues" evidence="2">
    <location>
        <begin position="322"/>
        <end position="340"/>
    </location>
</feature>
<dbReference type="GO" id="GO:0055088">
    <property type="term" value="P:lipid homeostasis"/>
    <property type="evidence" value="ECO:0007669"/>
    <property type="project" value="TreeGrafter"/>
</dbReference>
<organism evidence="4">
    <name type="scientific">Phaffia rhodozyma</name>
    <name type="common">Yeast</name>
    <name type="synonym">Xanthophyllomyces dendrorhous</name>
    <dbReference type="NCBI Taxonomy" id="264483"/>
    <lineage>
        <taxon>Eukaryota</taxon>
        <taxon>Fungi</taxon>
        <taxon>Dikarya</taxon>
        <taxon>Basidiomycota</taxon>
        <taxon>Agaricomycotina</taxon>
        <taxon>Tremellomycetes</taxon>
        <taxon>Cystofilobasidiales</taxon>
        <taxon>Mrakiaceae</taxon>
        <taxon>Phaffia</taxon>
    </lineage>
</organism>
<accession>A0A0F7SMR0</accession>
<dbReference type="InterPro" id="IPR000073">
    <property type="entry name" value="AB_hydrolase_1"/>
</dbReference>
<dbReference type="EMBL" id="LN483142">
    <property type="protein sequence ID" value="CED83352.1"/>
    <property type="molecule type" value="Genomic_DNA"/>
</dbReference>
<sequence>MSALPTNDLPDLPDERSPHLSSNTTSTANSSTASLPDHSPVTPSRPVPTTYGQSLAAWWSFSREKEMSLAEERLLRRLPSFIHSPDLPDPTPTALLSNPLVARLEQFPLSTQANLSSSSWKLPLYKTKPPAEKYLHGLKFYTVGDGGTKAQKGGVVNVLLHGYGAALGFFFLNLQAFGEASASANRRAFALDWLGMGLSSRPSPKAFNLPSSASGSVDENDEGRVAERVKNAEDFFVESLEEWRKRGGWDKMVLCGHSLGGYLSAAYTLKYPSRVEKLILISPAGIPINPNAPLTPSKISTQGTPTVSDVDAAAGAIESELSEGRKEMKAPQKNDQKGEKVPQSQSAARSVFGWAWEKGWSPFSVVRSLGPLAPKLIGAYSSRRFEGLSQEDIRDMHAYIYATTTAKGSGEYCIHHLLAPGAFARKPLVERMDDIKIPVKFVYGHKDWMDFKGGVEACRRMQSRGNRQTSTEVVERAGHHVYLDNPERMNEIFWEELGNPKGRSTPAEAFVAG</sequence>
<reference evidence="4" key="1">
    <citation type="submission" date="2014-08" db="EMBL/GenBank/DDBJ databases">
        <authorList>
            <person name="Sharma Rahul"/>
            <person name="Thines Marco"/>
        </authorList>
    </citation>
    <scope>NUCLEOTIDE SEQUENCE</scope>
</reference>
<dbReference type="GO" id="GO:0035965">
    <property type="term" value="P:cardiolipin acyl-chain remodeling"/>
    <property type="evidence" value="ECO:0007669"/>
    <property type="project" value="TreeGrafter"/>
</dbReference>
<dbReference type="PANTHER" id="PTHR42886">
    <property type="entry name" value="RE40534P-RELATED"/>
    <property type="match status" value="1"/>
</dbReference>
<dbReference type="GO" id="GO:0042171">
    <property type="term" value="F:lysophosphatidic acid acyltransferase activity"/>
    <property type="evidence" value="ECO:0007669"/>
    <property type="project" value="TreeGrafter"/>
</dbReference>
<dbReference type="AlphaFoldDB" id="A0A0F7SMR0"/>
<feature type="region of interest" description="Disordered" evidence="2">
    <location>
        <begin position="1"/>
        <end position="48"/>
    </location>
</feature>
<feature type="domain" description="AB hydrolase-1" evidence="3">
    <location>
        <begin position="158"/>
        <end position="486"/>
    </location>
</feature>
<dbReference type="GO" id="GO:0004623">
    <property type="term" value="F:phospholipase A2 activity"/>
    <property type="evidence" value="ECO:0007669"/>
    <property type="project" value="TreeGrafter"/>
</dbReference>
<dbReference type="Pfam" id="PF00561">
    <property type="entry name" value="Abhydrolase_1"/>
    <property type="match status" value="1"/>
</dbReference>
<dbReference type="GO" id="GO:0006654">
    <property type="term" value="P:phosphatidic acid biosynthetic process"/>
    <property type="evidence" value="ECO:0007669"/>
    <property type="project" value="TreeGrafter"/>
</dbReference>
<dbReference type="SUPFAM" id="SSF53474">
    <property type="entry name" value="alpha/beta-Hydrolases"/>
    <property type="match status" value="1"/>
</dbReference>
<proteinExistence type="inferred from homology"/>